<dbReference type="InterPro" id="IPR045054">
    <property type="entry name" value="P4HA-like"/>
</dbReference>
<evidence type="ECO:0000256" key="5">
    <source>
        <dbReference type="ARBA" id="ARBA00023004"/>
    </source>
</evidence>
<comment type="cofactor">
    <cofactor evidence="1">
        <name>L-ascorbate</name>
        <dbReference type="ChEBI" id="CHEBI:38290"/>
    </cofactor>
</comment>
<evidence type="ECO:0000256" key="4">
    <source>
        <dbReference type="ARBA" id="ARBA00023002"/>
    </source>
</evidence>
<dbReference type="GO" id="GO:0031418">
    <property type="term" value="F:L-ascorbic acid binding"/>
    <property type="evidence" value="ECO:0007669"/>
    <property type="project" value="InterPro"/>
</dbReference>
<dbReference type="PROSITE" id="PS51471">
    <property type="entry name" value="FE2OG_OXY"/>
    <property type="match status" value="1"/>
</dbReference>
<feature type="region of interest" description="Disordered" evidence="6">
    <location>
        <begin position="83"/>
        <end position="105"/>
    </location>
</feature>
<evidence type="ECO:0000256" key="2">
    <source>
        <dbReference type="ARBA" id="ARBA00022723"/>
    </source>
</evidence>
<keyword evidence="5" id="KW-0408">Iron</keyword>
<dbReference type="InterPro" id="IPR006620">
    <property type="entry name" value="Pro_4_hyd_alph"/>
</dbReference>
<dbReference type="InterPro" id="IPR005123">
    <property type="entry name" value="Oxoglu/Fe-dep_dioxygenase_dom"/>
</dbReference>
<evidence type="ECO:0000256" key="6">
    <source>
        <dbReference type="SAM" id="MobiDB-lite"/>
    </source>
</evidence>
<dbReference type="PANTHER" id="PTHR10869">
    <property type="entry name" value="PROLYL 4-HYDROXYLASE ALPHA SUBUNIT"/>
    <property type="match status" value="1"/>
</dbReference>
<keyword evidence="3" id="KW-0223">Dioxygenase</keyword>
<dbReference type="PANTHER" id="PTHR10869:SF246">
    <property type="entry name" value="TRANSMEMBRANE PROLYL 4-HYDROXYLASE"/>
    <property type="match status" value="1"/>
</dbReference>
<dbReference type="Pfam" id="PF13640">
    <property type="entry name" value="2OG-FeII_Oxy_3"/>
    <property type="match status" value="1"/>
</dbReference>
<evidence type="ECO:0000313" key="8">
    <source>
        <dbReference type="EMBL" id="KAF2839529.1"/>
    </source>
</evidence>
<dbReference type="EMBL" id="MU006094">
    <property type="protein sequence ID" value="KAF2839529.1"/>
    <property type="molecule type" value="Genomic_DNA"/>
</dbReference>
<evidence type="ECO:0000256" key="1">
    <source>
        <dbReference type="ARBA" id="ARBA00001961"/>
    </source>
</evidence>
<dbReference type="GO" id="GO:0004656">
    <property type="term" value="F:procollagen-proline 4-dioxygenase activity"/>
    <property type="evidence" value="ECO:0007669"/>
    <property type="project" value="TreeGrafter"/>
</dbReference>
<accession>A0A9P4SBM8</accession>
<dbReference type="OrthoDB" id="420380at2759"/>
<reference evidence="8" key="1">
    <citation type="journal article" date="2020" name="Stud. Mycol.">
        <title>101 Dothideomycetes genomes: a test case for predicting lifestyles and emergence of pathogens.</title>
        <authorList>
            <person name="Haridas S."/>
            <person name="Albert R."/>
            <person name="Binder M."/>
            <person name="Bloem J."/>
            <person name="Labutti K."/>
            <person name="Salamov A."/>
            <person name="Andreopoulos B."/>
            <person name="Baker S."/>
            <person name="Barry K."/>
            <person name="Bills G."/>
            <person name="Bluhm B."/>
            <person name="Cannon C."/>
            <person name="Castanera R."/>
            <person name="Culley D."/>
            <person name="Daum C."/>
            <person name="Ezra D."/>
            <person name="Gonzalez J."/>
            <person name="Henrissat B."/>
            <person name="Kuo A."/>
            <person name="Liang C."/>
            <person name="Lipzen A."/>
            <person name="Lutzoni F."/>
            <person name="Magnuson J."/>
            <person name="Mondo S."/>
            <person name="Nolan M."/>
            <person name="Ohm R."/>
            <person name="Pangilinan J."/>
            <person name="Park H.-J."/>
            <person name="Ramirez L."/>
            <person name="Alfaro M."/>
            <person name="Sun H."/>
            <person name="Tritt A."/>
            <person name="Yoshinaga Y."/>
            <person name="Zwiers L.-H."/>
            <person name="Turgeon B."/>
            <person name="Goodwin S."/>
            <person name="Spatafora J."/>
            <person name="Crous P."/>
            <person name="Grigoriev I."/>
        </authorList>
    </citation>
    <scope>NUCLEOTIDE SEQUENCE</scope>
    <source>
        <strain evidence="8">CBS 101060</strain>
    </source>
</reference>
<dbReference type="GO" id="GO:0005506">
    <property type="term" value="F:iron ion binding"/>
    <property type="evidence" value="ECO:0007669"/>
    <property type="project" value="InterPro"/>
</dbReference>
<dbReference type="GO" id="GO:0005783">
    <property type="term" value="C:endoplasmic reticulum"/>
    <property type="evidence" value="ECO:0007669"/>
    <property type="project" value="TreeGrafter"/>
</dbReference>
<protein>
    <recommendedName>
        <fullName evidence="7">Fe2OG dioxygenase domain-containing protein</fullName>
    </recommendedName>
</protein>
<feature type="domain" description="Fe2OG dioxygenase" evidence="7">
    <location>
        <begin position="129"/>
        <end position="256"/>
    </location>
</feature>
<dbReference type="AlphaFoldDB" id="A0A9P4SBM8"/>
<dbReference type="SMART" id="SM00702">
    <property type="entry name" value="P4Hc"/>
    <property type="match status" value="1"/>
</dbReference>
<comment type="caution">
    <text evidence="8">The sequence shown here is derived from an EMBL/GenBank/DDBJ whole genome shotgun (WGS) entry which is preliminary data.</text>
</comment>
<dbReference type="InterPro" id="IPR044862">
    <property type="entry name" value="Pro_4_hyd_alph_FE2OG_OXY"/>
</dbReference>
<organism evidence="8 9">
    <name type="scientific">Patellaria atrata CBS 101060</name>
    <dbReference type="NCBI Taxonomy" id="1346257"/>
    <lineage>
        <taxon>Eukaryota</taxon>
        <taxon>Fungi</taxon>
        <taxon>Dikarya</taxon>
        <taxon>Ascomycota</taxon>
        <taxon>Pezizomycotina</taxon>
        <taxon>Dothideomycetes</taxon>
        <taxon>Dothideomycetes incertae sedis</taxon>
        <taxon>Patellariales</taxon>
        <taxon>Patellariaceae</taxon>
        <taxon>Patellaria</taxon>
    </lineage>
</organism>
<gene>
    <name evidence="8" type="ORF">M501DRAFT_1056887</name>
</gene>
<name>A0A9P4SBM8_9PEZI</name>
<evidence type="ECO:0000256" key="3">
    <source>
        <dbReference type="ARBA" id="ARBA00022964"/>
    </source>
</evidence>
<evidence type="ECO:0000259" key="7">
    <source>
        <dbReference type="PROSITE" id="PS51471"/>
    </source>
</evidence>
<keyword evidence="2" id="KW-0479">Metal-binding</keyword>
<sequence>MKIFGGAGCAAVFGIALTISRVASASQAPENPLNDITETCTHPPYKIHIFSLSPLVIYIVNFLTPEERQHLLSITSNAFTTSQTADEHGTSALRSTRKSRSATPPRDTIVRCIESRALLFQGLSTPLSHLEPLQLVQYTQNETYDFHTDWFTSPSLASPSHGGNRLSSFFAYVLATDDITGGGTTFPLLDAPRDEKWCGYVDCDRPWDEGVTFLPVEGNAVFWVNMVGGQGDQRTLHRGDVVTSGRKMGMNIWTREGELDPELRGEGWEEDEL</sequence>
<keyword evidence="4" id="KW-0560">Oxidoreductase</keyword>
<dbReference type="Gene3D" id="2.60.120.620">
    <property type="entry name" value="q2cbj1_9rhob like domain"/>
    <property type="match status" value="1"/>
</dbReference>
<keyword evidence="9" id="KW-1185">Reference proteome</keyword>
<dbReference type="Proteomes" id="UP000799429">
    <property type="component" value="Unassembled WGS sequence"/>
</dbReference>
<proteinExistence type="predicted"/>
<evidence type="ECO:0000313" key="9">
    <source>
        <dbReference type="Proteomes" id="UP000799429"/>
    </source>
</evidence>